<evidence type="ECO:0000313" key="3">
    <source>
        <dbReference type="Proteomes" id="UP000542776"/>
    </source>
</evidence>
<sequence length="149" mass="14583">MLASFLIGLVAGQRAMTPLSVLAGAARRGELPAGAPLAGLLANPLIAAGAVALAAGEMAGDKMPSAPDRTVAIGLLARSVTAGFAGAVLAPADRRPAGAALAVAAAVGSSFIGLALRRPAMDRYGQATTGFVEDAIVLALAQAVVAQRT</sequence>
<dbReference type="RefSeq" id="WP_183198373.1">
    <property type="nucleotide sequence ID" value="NZ_JACIEK010000001.1"/>
</dbReference>
<accession>A0A7W6H3Q7</accession>
<feature type="transmembrane region" description="Helical" evidence="1">
    <location>
        <begin position="96"/>
        <end position="116"/>
    </location>
</feature>
<proteinExistence type="predicted"/>
<reference evidence="2 3" key="1">
    <citation type="submission" date="2020-08" db="EMBL/GenBank/DDBJ databases">
        <title>Genomic Encyclopedia of Type Strains, Phase IV (KMG-IV): sequencing the most valuable type-strain genomes for metagenomic binning, comparative biology and taxonomic classification.</title>
        <authorList>
            <person name="Goeker M."/>
        </authorList>
    </citation>
    <scope>NUCLEOTIDE SEQUENCE [LARGE SCALE GENOMIC DNA]</scope>
    <source>
        <strain evidence="2 3">DSM 102238</strain>
    </source>
</reference>
<protein>
    <submittedName>
        <fullName evidence="2">Putative membrane protein</fullName>
    </submittedName>
</protein>
<evidence type="ECO:0000256" key="1">
    <source>
        <dbReference type="SAM" id="Phobius"/>
    </source>
</evidence>
<dbReference type="Proteomes" id="UP000542776">
    <property type="component" value="Unassembled WGS sequence"/>
</dbReference>
<gene>
    <name evidence="2" type="ORF">GGR04_000964</name>
</gene>
<keyword evidence="3" id="KW-1185">Reference proteome</keyword>
<keyword evidence="1" id="KW-1133">Transmembrane helix</keyword>
<dbReference type="EMBL" id="JACIEK010000001">
    <property type="protein sequence ID" value="MBB3997143.1"/>
    <property type="molecule type" value="Genomic_DNA"/>
</dbReference>
<evidence type="ECO:0000313" key="2">
    <source>
        <dbReference type="EMBL" id="MBB3997143.1"/>
    </source>
</evidence>
<name>A0A7W6H3Q7_9HYPH</name>
<feature type="transmembrane region" description="Helical" evidence="1">
    <location>
        <begin position="71"/>
        <end position="90"/>
    </location>
</feature>
<keyword evidence="1" id="KW-0472">Membrane</keyword>
<organism evidence="2 3">
    <name type="scientific">Aureimonas pseudogalii</name>
    <dbReference type="NCBI Taxonomy" id="1744844"/>
    <lineage>
        <taxon>Bacteria</taxon>
        <taxon>Pseudomonadati</taxon>
        <taxon>Pseudomonadota</taxon>
        <taxon>Alphaproteobacteria</taxon>
        <taxon>Hyphomicrobiales</taxon>
        <taxon>Aurantimonadaceae</taxon>
        <taxon>Aureimonas</taxon>
    </lineage>
</organism>
<feature type="transmembrane region" description="Helical" evidence="1">
    <location>
        <begin position="38"/>
        <end position="59"/>
    </location>
</feature>
<comment type="caution">
    <text evidence="2">The sequence shown here is derived from an EMBL/GenBank/DDBJ whole genome shotgun (WGS) entry which is preliminary data.</text>
</comment>
<keyword evidence="1" id="KW-0812">Transmembrane</keyword>
<dbReference type="AlphaFoldDB" id="A0A7W6H3Q7"/>